<proteinExistence type="predicted"/>
<feature type="region of interest" description="Disordered" evidence="1">
    <location>
        <begin position="99"/>
        <end position="145"/>
    </location>
</feature>
<accession>A0A938XAS3</accession>
<feature type="domain" description="PepSY" evidence="3">
    <location>
        <begin position="32"/>
        <end position="93"/>
    </location>
</feature>
<gene>
    <name evidence="4" type="ORF">H6A20_02950</name>
</gene>
<keyword evidence="2" id="KW-0732">Signal</keyword>
<dbReference type="InterPro" id="IPR025711">
    <property type="entry name" value="PepSY"/>
</dbReference>
<dbReference type="EMBL" id="JACJKS010000003">
    <property type="protein sequence ID" value="MBM6947622.1"/>
    <property type="molecule type" value="Genomic_DNA"/>
</dbReference>
<evidence type="ECO:0000259" key="3">
    <source>
        <dbReference type="Pfam" id="PF03413"/>
    </source>
</evidence>
<feature type="chain" id="PRO_5037210249" evidence="2">
    <location>
        <begin position="28"/>
        <end position="215"/>
    </location>
</feature>
<evidence type="ECO:0000256" key="2">
    <source>
        <dbReference type="SAM" id="SignalP"/>
    </source>
</evidence>
<reference evidence="4" key="1">
    <citation type="submission" date="2020-08" db="EMBL/GenBank/DDBJ databases">
        <authorList>
            <person name="Cejkova D."/>
            <person name="Kubasova T."/>
            <person name="Jahodarova E."/>
            <person name="Rychlik I."/>
        </authorList>
    </citation>
    <scope>NUCLEOTIDE SEQUENCE</scope>
    <source>
        <strain evidence="4">An582</strain>
    </source>
</reference>
<feature type="domain" description="PepSY" evidence="3">
    <location>
        <begin position="151"/>
        <end position="209"/>
    </location>
</feature>
<sequence>MRKRSRKITAVILAAAATAGVLTGCGAAGKDIGQDEAKRIAFEDAGVSESDTSRLKVEKDRDDGMLQYEVQFSVAEKEYSYDINGSNGDILSTDVETTGNALQGGQNAGGAQDDGTAAGTGDAAGTTGNTGNTQPQTNGGAGTGTAANVAVSEADARKAALDRVPGATDADIRMELEFDDGYYIYEGDIIYEQREYEFEIDAQSGSFLKWSEERR</sequence>
<organism evidence="4 5">
    <name type="scientific">Mordavella massiliensis</name>
    <dbReference type="NCBI Taxonomy" id="1871024"/>
    <lineage>
        <taxon>Bacteria</taxon>
        <taxon>Bacillati</taxon>
        <taxon>Bacillota</taxon>
        <taxon>Clostridia</taxon>
        <taxon>Eubacteriales</taxon>
        <taxon>Clostridiaceae</taxon>
        <taxon>Mordavella</taxon>
    </lineage>
</organism>
<evidence type="ECO:0000313" key="5">
    <source>
        <dbReference type="Proteomes" id="UP000705508"/>
    </source>
</evidence>
<protein>
    <submittedName>
        <fullName evidence="4">PepSY domain-containing protein</fullName>
    </submittedName>
</protein>
<dbReference type="Gene3D" id="3.10.450.40">
    <property type="match status" value="2"/>
</dbReference>
<feature type="signal peptide" evidence="2">
    <location>
        <begin position="1"/>
        <end position="27"/>
    </location>
</feature>
<dbReference type="AlphaFoldDB" id="A0A938XAS3"/>
<evidence type="ECO:0000256" key="1">
    <source>
        <dbReference type="SAM" id="MobiDB-lite"/>
    </source>
</evidence>
<name>A0A938XAS3_9CLOT</name>
<dbReference type="RefSeq" id="WP_204905673.1">
    <property type="nucleotide sequence ID" value="NZ_JACJKS010000003.1"/>
</dbReference>
<dbReference type="PROSITE" id="PS51257">
    <property type="entry name" value="PROKAR_LIPOPROTEIN"/>
    <property type="match status" value="1"/>
</dbReference>
<dbReference type="Proteomes" id="UP000705508">
    <property type="component" value="Unassembled WGS sequence"/>
</dbReference>
<comment type="caution">
    <text evidence="4">The sequence shown here is derived from an EMBL/GenBank/DDBJ whole genome shotgun (WGS) entry which is preliminary data.</text>
</comment>
<evidence type="ECO:0000313" key="4">
    <source>
        <dbReference type="EMBL" id="MBM6947622.1"/>
    </source>
</evidence>
<reference evidence="4" key="2">
    <citation type="journal article" date="2021" name="Sci. Rep.">
        <title>The distribution of antibiotic resistance genes in chicken gut microbiota commensals.</title>
        <authorList>
            <person name="Juricova H."/>
            <person name="Matiasovicova J."/>
            <person name="Kubasova T."/>
            <person name="Cejkova D."/>
            <person name="Rychlik I."/>
        </authorList>
    </citation>
    <scope>NUCLEOTIDE SEQUENCE</scope>
    <source>
        <strain evidence="4">An582</strain>
    </source>
</reference>
<dbReference type="Pfam" id="PF03413">
    <property type="entry name" value="PepSY"/>
    <property type="match status" value="2"/>
</dbReference>